<evidence type="ECO:0000256" key="1">
    <source>
        <dbReference type="ARBA" id="ARBA00004141"/>
    </source>
</evidence>
<keyword evidence="5 6" id="KW-0472">Membrane</keyword>
<evidence type="ECO:0000256" key="2">
    <source>
        <dbReference type="ARBA" id="ARBA00010199"/>
    </source>
</evidence>
<feature type="transmembrane region" description="Helical" evidence="6">
    <location>
        <begin position="331"/>
        <end position="354"/>
    </location>
</feature>
<feature type="transmembrane region" description="Helical" evidence="6">
    <location>
        <begin position="253"/>
        <end position="270"/>
    </location>
</feature>
<feature type="transmembrane region" description="Helical" evidence="6">
    <location>
        <begin position="116"/>
        <end position="139"/>
    </location>
</feature>
<feature type="transmembrane region" description="Helical" evidence="6">
    <location>
        <begin position="290"/>
        <end position="310"/>
    </location>
</feature>
<dbReference type="GO" id="GO:0016020">
    <property type="term" value="C:membrane"/>
    <property type="evidence" value="ECO:0007669"/>
    <property type="project" value="UniProtKB-SubCell"/>
</dbReference>
<accession>A0A2T7D8A2</accession>
<reference evidence="8 9" key="1">
    <citation type="submission" date="2018-04" db="EMBL/GenBank/DDBJ databases">
        <title>WGS assembly of Panicum hallii var. hallii HAL2.</title>
        <authorList>
            <person name="Lovell J."/>
            <person name="Jenkins J."/>
            <person name="Lowry D."/>
            <person name="Mamidi S."/>
            <person name="Sreedasyam A."/>
            <person name="Weng X."/>
            <person name="Barry K."/>
            <person name="Bonette J."/>
            <person name="Campitelli B."/>
            <person name="Daum C."/>
            <person name="Gordon S."/>
            <person name="Gould B."/>
            <person name="Lipzen A."/>
            <person name="MacQueen A."/>
            <person name="Palacio-Mejia J."/>
            <person name="Plott C."/>
            <person name="Shakirov E."/>
            <person name="Shu S."/>
            <person name="Yoshinaga Y."/>
            <person name="Zane M."/>
            <person name="Rokhsar D."/>
            <person name="Grimwood J."/>
            <person name="Schmutz J."/>
            <person name="Juenger T."/>
        </authorList>
    </citation>
    <scope>NUCLEOTIDE SEQUENCE [LARGE SCALE GENOMIC DNA]</scope>
    <source>
        <strain evidence="9">cv. HAL2</strain>
    </source>
</reference>
<dbReference type="InterPro" id="IPR045069">
    <property type="entry name" value="MATE_euk"/>
</dbReference>
<dbReference type="GO" id="GO:1990961">
    <property type="term" value="P:xenobiotic detoxification by transmembrane export across the plasma membrane"/>
    <property type="evidence" value="ECO:0007669"/>
    <property type="project" value="InterPro"/>
</dbReference>
<proteinExistence type="inferred from homology"/>
<dbReference type="NCBIfam" id="TIGR00797">
    <property type="entry name" value="matE"/>
    <property type="match status" value="1"/>
</dbReference>
<keyword evidence="4 6" id="KW-1133">Transmembrane helix</keyword>
<evidence type="ECO:0000256" key="5">
    <source>
        <dbReference type="ARBA" id="ARBA00023136"/>
    </source>
</evidence>
<feature type="transmembrane region" description="Helical" evidence="6">
    <location>
        <begin position="374"/>
        <end position="396"/>
    </location>
</feature>
<name>A0A2T7D8A2_9POAL</name>
<feature type="transmembrane region" description="Helical" evidence="6">
    <location>
        <begin position="74"/>
        <end position="95"/>
    </location>
</feature>
<evidence type="ECO:0000313" key="8">
    <source>
        <dbReference type="EMBL" id="PUZ51800.1"/>
    </source>
</evidence>
<feature type="region of interest" description="Disordered" evidence="7">
    <location>
        <begin position="1"/>
        <end position="20"/>
    </location>
</feature>
<dbReference type="InterPro" id="IPR002528">
    <property type="entry name" value="MATE_fam"/>
</dbReference>
<comment type="subcellular location">
    <subcellularLocation>
        <location evidence="1">Membrane</location>
        <topology evidence="1">Multi-pass membrane protein</topology>
    </subcellularLocation>
</comment>
<feature type="transmembrane region" description="Helical" evidence="6">
    <location>
        <begin position="408"/>
        <end position="427"/>
    </location>
</feature>
<evidence type="ECO:0000256" key="4">
    <source>
        <dbReference type="ARBA" id="ARBA00022989"/>
    </source>
</evidence>
<dbReference type="Gramene" id="PUZ51800">
    <property type="protein sequence ID" value="PUZ51800"/>
    <property type="gene ID" value="GQ55_6G218900"/>
</dbReference>
<sequence>MATEEPLLSGMAAGSKHGGGEEESLVWTEVKRQLHLAGPLVPGYLLQYVVQLMSLMFVGHLGELELAGASVATSFATVTGFSLLGGMATSLETLCGQAFGAKQHHLLGVYKQRAMLVLVLVSVPVVAMWGYTGEILLWFGQDPEIAAAAAGYIRGLIPALLVNGPLNCHVRFLQAQNAVVPVMLGSGATALAHLPVCWLLVRALGLGSAGAALGIAVSYAANLCFLALYVRLSPRCRSTWTGFSREAFRGIPAFFRLAVPSAMMVCIEWWSFELLVLLSGLLPDPKLEAAVLSICINTITLAFMVPLGLGGATSTRVSNELGAGRPQAARLAAWVVVLLSLMVAAVGGLVMVLVRNLWGYAYSSDERVVKYIARMLPLLAVSFMFDCVQGVLSGAIRGCGRQKVGASINLASYYLVAIPLGYFFAFGCHVGGMGLWFGLLCGLVVQTILLIYITLCTNWNKEVRACYGVDAFDLVVFFLASEFISLSSGIEGEG</sequence>
<evidence type="ECO:0000256" key="3">
    <source>
        <dbReference type="ARBA" id="ARBA00022692"/>
    </source>
</evidence>
<evidence type="ECO:0000313" key="9">
    <source>
        <dbReference type="Proteomes" id="UP000244336"/>
    </source>
</evidence>
<feature type="transmembrane region" description="Helical" evidence="6">
    <location>
        <begin position="433"/>
        <end position="455"/>
    </location>
</feature>
<feature type="transmembrane region" description="Helical" evidence="6">
    <location>
        <begin position="178"/>
        <end position="201"/>
    </location>
</feature>
<organism evidence="8 9">
    <name type="scientific">Panicum hallii var. hallii</name>
    <dbReference type="NCBI Taxonomy" id="1504633"/>
    <lineage>
        <taxon>Eukaryota</taxon>
        <taxon>Viridiplantae</taxon>
        <taxon>Streptophyta</taxon>
        <taxon>Embryophyta</taxon>
        <taxon>Tracheophyta</taxon>
        <taxon>Spermatophyta</taxon>
        <taxon>Magnoliopsida</taxon>
        <taxon>Liliopsida</taxon>
        <taxon>Poales</taxon>
        <taxon>Poaceae</taxon>
        <taxon>PACMAD clade</taxon>
        <taxon>Panicoideae</taxon>
        <taxon>Panicodae</taxon>
        <taxon>Paniceae</taxon>
        <taxon>Panicinae</taxon>
        <taxon>Panicum</taxon>
        <taxon>Panicum sect. Panicum</taxon>
    </lineage>
</organism>
<protein>
    <recommendedName>
        <fullName evidence="6">Protein DETOXIFICATION</fullName>
    </recommendedName>
    <alternativeName>
        <fullName evidence="6">Multidrug and toxic compound extrusion protein</fullName>
    </alternativeName>
</protein>
<gene>
    <name evidence="8" type="ORF">GQ55_6G218900</name>
</gene>
<evidence type="ECO:0000256" key="7">
    <source>
        <dbReference type="SAM" id="MobiDB-lite"/>
    </source>
</evidence>
<dbReference type="AlphaFoldDB" id="A0A2T7D8A2"/>
<keyword evidence="9" id="KW-1185">Reference proteome</keyword>
<dbReference type="STRING" id="1504633.A0A2T7D8A2"/>
<dbReference type="GO" id="GO:0042910">
    <property type="term" value="F:xenobiotic transmembrane transporter activity"/>
    <property type="evidence" value="ECO:0007669"/>
    <property type="project" value="InterPro"/>
</dbReference>
<dbReference type="Pfam" id="PF01554">
    <property type="entry name" value="MatE"/>
    <property type="match status" value="2"/>
</dbReference>
<dbReference type="OrthoDB" id="2126698at2759"/>
<feature type="transmembrane region" description="Helical" evidence="6">
    <location>
        <begin position="207"/>
        <end position="232"/>
    </location>
</feature>
<keyword evidence="3 6" id="KW-0812">Transmembrane</keyword>
<dbReference type="Proteomes" id="UP000244336">
    <property type="component" value="Chromosome 6"/>
</dbReference>
<evidence type="ECO:0000256" key="6">
    <source>
        <dbReference type="RuleBase" id="RU004914"/>
    </source>
</evidence>
<feature type="transmembrane region" description="Helical" evidence="6">
    <location>
        <begin position="41"/>
        <end position="62"/>
    </location>
</feature>
<comment type="similarity">
    <text evidence="2 6">Belongs to the multi antimicrobial extrusion (MATE) (TC 2.A.66.1) family.</text>
</comment>
<dbReference type="EMBL" id="CM009754">
    <property type="protein sequence ID" value="PUZ51800.1"/>
    <property type="molecule type" value="Genomic_DNA"/>
</dbReference>
<dbReference type="PANTHER" id="PTHR11206">
    <property type="entry name" value="MULTIDRUG RESISTANCE PROTEIN"/>
    <property type="match status" value="1"/>
</dbReference>
<dbReference type="CDD" id="cd13132">
    <property type="entry name" value="MATE_eukaryotic"/>
    <property type="match status" value="1"/>
</dbReference>
<dbReference type="GO" id="GO:0015297">
    <property type="term" value="F:antiporter activity"/>
    <property type="evidence" value="ECO:0007669"/>
    <property type="project" value="InterPro"/>
</dbReference>
<feature type="transmembrane region" description="Helical" evidence="6">
    <location>
        <begin position="145"/>
        <end position="166"/>
    </location>
</feature>